<dbReference type="InterPro" id="IPR030916">
    <property type="entry name" value="ELWxxDGT_rpt"/>
</dbReference>
<evidence type="ECO:0000313" key="1">
    <source>
        <dbReference type="EMBL" id="EPX61912.1"/>
    </source>
</evidence>
<sequence length="103" mass="10918">MLVKDIHPGAQGSNASHLFGADGLLLLSADEGIHGEEPWMSDGTEAGTRLLADLSPGAGASSPKHFTRAGDSIFFQATEPWHGTQLWRLPVVLVAHPPTLTRP</sequence>
<comment type="caution">
    <text evidence="1">The sequence shown here is derived from an EMBL/GenBank/DDBJ whole genome shotgun (WGS) entry which is preliminary data.</text>
</comment>
<protein>
    <submittedName>
        <fullName evidence="1">Lipoprotein</fullName>
    </submittedName>
</protein>
<keyword evidence="2" id="KW-1185">Reference proteome</keyword>
<proteinExistence type="predicted"/>
<reference evidence="1" key="1">
    <citation type="submission" date="2013-05" db="EMBL/GenBank/DDBJ databases">
        <title>Genome assembly of Cystobacter fuscus DSM 2262.</title>
        <authorList>
            <person name="Sharma G."/>
            <person name="Khatri I."/>
            <person name="Kaur C."/>
            <person name="Mayilraj S."/>
            <person name="Subramanian S."/>
        </authorList>
    </citation>
    <scope>NUCLEOTIDE SEQUENCE [LARGE SCALE GENOMIC DNA]</scope>
    <source>
        <strain evidence="1">DSM 2262</strain>
    </source>
</reference>
<gene>
    <name evidence="1" type="ORF">D187_010531</name>
</gene>
<dbReference type="NCBIfam" id="TIGR04534">
    <property type="entry name" value="ELWxxDGT_rpt"/>
    <property type="match status" value="1"/>
</dbReference>
<dbReference type="RefSeq" id="WP_002626802.1">
    <property type="nucleotide sequence ID" value="NZ_ANAH02000009.1"/>
</dbReference>
<organism evidence="1 2">
    <name type="scientific">Cystobacter fuscus (strain ATCC 25194 / DSM 2262 / NBRC 100088 / M29)</name>
    <dbReference type="NCBI Taxonomy" id="1242864"/>
    <lineage>
        <taxon>Bacteria</taxon>
        <taxon>Pseudomonadati</taxon>
        <taxon>Myxococcota</taxon>
        <taxon>Myxococcia</taxon>
        <taxon>Myxococcales</taxon>
        <taxon>Cystobacterineae</taxon>
        <taxon>Archangiaceae</taxon>
        <taxon>Cystobacter</taxon>
    </lineage>
</organism>
<name>S9PHM7_CYSF2</name>
<dbReference type="Proteomes" id="UP000011682">
    <property type="component" value="Unassembled WGS sequence"/>
</dbReference>
<keyword evidence="1" id="KW-0449">Lipoprotein</keyword>
<evidence type="ECO:0000313" key="2">
    <source>
        <dbReference type="Proteomes" id="UP000011682"/>
    </source>
</evidence>
<dbReference type="AlphaFoldDB" id="S9PHM7"/>
<accession>S9PHM7</accession>
<dbReference type="eggNOG" id="COG1520">
    <property type="taxonomic scope" value="Bacteria"/>
</dbReference>
<dbReference type="EMBL" id="ANAH02000009">
    <property type="protein sequence ID" value="EPX61912.1"/>
    <property type="molecule type" value="Genomic_DNA"/>
</dbReference>